<gene>
    <name evidence="2" type="ORF">MSMAW_1308</name>
</gene>
<evidence type="ECO:0000256" key="1">
    <source>
        <dbReference type="SAM" id="Phobius"/>
    </source>
</evidence>
<dbReference type="Proteomes" id="UP000033058">
    <property type="component" value="Chromosome"/>
</dbReference>
<name>A0A0E3PX00_METMZ</name>
<protein>
    <submittedName>
        <fullName evidence="2">Uncharacterized protein</fullName>
    </submittedName>
</protein>
<keyword evidence="1" id="KW-1133">Transmembrane helix</keyword>
<feature type="transmembrane region" description="Helical" evidence="1">
    <location>
        <begin position="283"/>
        <end position="301"/>
    </location>
</feature>
<proteinExistence type="predicted"/>
<dbReference type="EMBL" id="CP009509">
    <property type="protein sequence ID" value="AKB40299.1"/>
    <property type="molecule type" value="Genomic_DNA"/>
</dbReference>
<feature type="transmembrane region" description="Helical" evidence="1">
    <location>
        <begin position="170"/>
        <end position="191"/>
    </location>
</feature>
<reference evidence="2 3" key="1">
    <citation type="submission" date="2014-07" db="EMBL/GenBank/DDBJ databases">
        <title>Methanogenic archaea and the global carbon cycle.</title>
        <authorList>
            <person name="Henriksen J.R."/>
            <person name="Luke J."/>
            <person name="Reinhart S."/>
            <person name="Benedict M.N."/>
            <person name="Youngblut N.D."/>
            <person name="Metcalf M.E."/>
            <person name="Whitaker R.J."/>
            <person name="Metcalf W.W."/>
        </authorList>
    </citation>
    <scope>NUCLEOTIDE SEQUENCE [LARGE SCALE GENOMIC DNA]</scope>
    <source>
        <strain evidence="2 3">WWM610</strain>
    </source>
</reference>
<dbReference type="GeneID" id="24850999"/>
<keyword evidence="1" id="KW-0812">Transmembrane</keyword>
<organism evidence="2 3">
    <name type="scientific">Methanosarcina mazei WWM610</name>
    <dbReference type="NCBI Taxonomy" id="1434117"/>
    <lineage>
        <taxon>Archaea</taxon>
        <taxon>Methanobacteriati</taxon>
        <taxon>Methanobacteriota</taxon>
        <taxon>Stenosarchaea group</taxon>
        <taxon>Methanomicrobia</taxon>
        <taxon>Methanosarcinales</taxon>
        <taxon>Methanosarcinaceae</taxon>
        <taxon>Methanosarcina</taxon>
    </lineage>
</organism>
<keyword evidence="1" id="KW-0472">Membrane</keyword>
<evidence type="ECO:0000313" key="2">
    <source>
        <dbReference type="EMBL" id="AKB40299.1"/>
    </source>
</evidence>
<dbReference type="PATRIC" id="fig|1434117.4.peg.1662"/>
<evidence type="ECO:0000313" key="3">
    <source>
        <dbReference type="Proteomes" id="UP000033058"/>
    </source>
</evidence>
<feature type="transmembrane region" description="Helical" evidence="1">
    <location>
        <begin position="237"/>
        <end position="263"/>
    </location>
</feature>
<dbReference type="AlphaFoldDB" id="A0A0E3PX00"/>
<dbReference type="HOGENOM" id="CLU_896057_0_0_2"/>
<sequence>MTDIYNEIKEAEYVKRINDILKDIWPNIIIFENLPIIPENAPPTPESAYIARKLAFEDIKDHQEKNTPIPIKDSWQHYWFKCCTSDKCDFIFKFLKSKGIDRENDLKKICSSESELFHALDNDAETKQFYIDLCIGYLLKRYNIFDSKEMWKNSPKKNPIIRLQISLPRLIASILVGSIVIATSSEIYKFVSSNQPFLLLLYSLALLVLSYGYLTFECLKITQGTIITQIAKKRACYVLKMGTSYSLVISFVFLIIGLFQVSTNSETGFETFFSYILSYTSQLFFYATFSLFIGIVVQLLWEEKTVSEPF</sequence>
<accession>A0A0E3PX00</accession>
<feature type="transmembrane region" description="Helical" evidence="1">
    <location>
        <begin position="197"/>
        <end position="216"/>
    </location>
</feature>
<dbReference type="RefSeq" id="WP_048039912.1">
    <property type="nucleotide sequence ID" value="NZ_CP009509.1"/>
</dbReference>